<evidence type="ECO:0008006" key="4">
    <source>
        <dbReference type="Google" id="ProtNLM"/>
    </source>
</evidence>
<protein>
    <recommendedName>
        <fullName evidence="4">DUF676 domain-containing protein</fullName>
    </recommendedName>
</protein>
<organism evidence="2 3">
    <name type="scientific">Tepiditoga spiralis</name>
    <dbReference type="NCBI Taxonomy" id="2108365"/>
    <lineage>
        <taxon>Bacteria</taxon>
        <taxon>Thermotogati</taxon>
        <taxon>Thermotogota</taxon>
        <taxon>Thermotogae</taxon>
        <taxon>Petrotogales</taxon>
        <taxon>Petrotogaceae</taxon>
        <taxon>Tepiditoga</taxon>
    </lineage>
</organism>
<name>A0A7G1GA49_9BACT</name>
<gene>
    <name evidence="2" type="ORF">OSSY52_20840</name>
</gene>
<reference evidence="2 3" key="1">
    <citation type="submission" date="2018-06" db="EMBL/GenBank/DDBJ databases">
        <title>Genome sequencing of Oceanotoga sp. sy52.</title>
        <authorList>
            <person name="Mori K."/>
        </authorList>
    </citation>
    <scope>NUCLEOTIDE SEQUENCE [LARGE SCALE GENOMIC DNA]</scope>
    <source>
        <strain evidence="3">sy52</strain>
    </source>
</reference>
<dbReference type="KEGG" id="ocy:OSSY52_20840"/>
<dbReference type="RefSeq" id="WP_190614805.1">
    <property type="nucleotide sequence ID" value="NZ_AP018712.1"/>
</dbReference>
<dbReference type="AlphaFoldDB" id="A0A7G1GA49"/>
<dbReference type="SUPFAM" id="SSF53474">
    <property type="entry name" value="alpha/beta-Hydrolases"/>
    <property type="match status" value="1"/>
</dbReference>
<dbReference type="Gene3D" id="3.40.50.1820">
    <property type="entry name" value="alpha/beta hydrolase"/>
    <property type="match status" value="1"/>
</dbReference>
<accession>A0A7G1GA49</accession>
<proteinExistence type="predicted"/>
<dbReference type="Proteomes" id="UP000516361">
    <property type="component" value="Chromosome"/>
</dbReference>
<dbReference type="InterPro" id="IPR029058">
    <property type="entry name" value="AB_hydrolase_fold"/>
</dbReference>
<evidence type="ECO:0000313" key="3">
    <source>
        <dbReference type="Proteomes" id="UP000516361"/>
    </source>
</evidence>
<dbReference type="EMBL" id="AP018712">
    <property type="protein sequence ID" value="BBE31943.1"/>
    <property type="molecule type" value="Genomic_DNA"/>
</dbReference>
<feature type="transmembrane region" description="Helical" evidence="1">
    <location>
        <begin position="50"/>
        <end position="70"/>
    </location>
</feature>
<keyword evidence="1" id="KW-0812">Transmembrane</keyword>
<dbReference type="InParanoid" id="A0A7G1GA49"/>
<keyword evidence="1" id="KW-1133">Transmembrane helix</keyword>
<keyword evidence="1" id="KW-0472">Membrane</keyword>
<evidence type="ECO:0000256" key="1">
    <source>
        <dbReference type="SAM" id="Phobius"/>
    </source>
</evidence>
<sequence>MSPKKEKKIKKSKKDKKENLDKKKKLSFDFIKKIKLYLNRLKFKLTRKNIIIMSIGLIFVIGLIIGINYLNSMVKQKEQAHQKILSQDLKVIIPDGAFPSKKTFDIVELSKDSIEYQNLVSMANFTGKIYYVKPSDGKEESSLKPIIVRYKIPKKLYFGDNYTNFSLAYANDDDPPIISEFSGCRIVKDGNDYYIEAETFHLSKIGLIQKSPKEASYGLRTLVEKPPSIKNDIILVGGSDLNFSGYLSNTKTATDPYGKNLWSVLFPDRTIWKYNYPMVETKSKLYYDSFLAFLMRTGQNSYIEFEAKRLAQELKRLPNRTFDIIAHGVGGLIARMAIESDPDIKNVQNIVLISTPNKGTNIANPLFFNVLYGKNISDLSKTFGINERTMVSIEHNVNFYIEQINSYYKEIMPNSYVLKKLDSFGLRKDIHYMAIAGSVTGLNESIKGSILERFYPEFLHGDGIVTIDSALNDKFEKNLLFKKSFFEIYTDPKILDSIKLFLNSKVDKIVIKPFENDNFIETYKEKELAEKKELAKSYNFFKVPNSYSEKTFILKNNDYGVLKEDYIKIQKLKNKLFLETPNGVYNDKFEKILNVKVLGGIIYNGRYFISAPDGIYATDETGGVFVKVSNSLITSNEAYYLPNNGLITVFNEDMYSSVYLDNSLISNKFLFKKIKIIDKDVYFVFNNKISIINNGKLLTVLNKEDLINKGLNNFGDFIDFVPYKKQLFILTSDYKLIMYDTEYFKTQIIGNQDIGRLSLFLNNDTLLVFGKTTLTKINLKDRIFNGDYQKFKNEIEDVYFDNKTFYFITKTLRGNLLWDGKIN</sequence>
<keyword evidence="3" id="KW-1185">Reference proteome</keyword>
<evidence type="ECO:0000313" key="2">
    <source>
        <dbReference type="EMBL" id="BBE31943.1"/>
    </source>
</evidence>